<dbReference type="RefSeq" id="WP_044665718.1">
    <property type="nucleotide sequence ID" value="NZ_CDRZ01000261.1"/>
</dbReference>
<dbReference type="PANTHER" id="PTHR33677:SF3">
    <property type="entry name" value="COPPER-SENSING TRANSCRIPTIONAL REPRESSOR RICR"/>
    <property type="match status" value="1"/>
</dbReference>
<proteinExistence type="predicted"/>
<protein>
    <submittedName>
        <fullName evidence="1">Repressor of copper utilisation proteins</fullName>
    </submittedName>
</protein>
<evidence type="ECO:0000313" key="2">
    <source>
        <dbReference type="Proteomes" id="UP000046155"/>
    </source>
</evidence>
<dbReference type="GO" id="GO:0045892">
    <property type="term" value="P:negative regulation of DNA-templated transcription"/>
    <property type="evidence" value="ECO:0007669"/>
    <property type="project" value="UniProtKB-ARBA"/>
</dbReference>
<accession>A0A0B7MQ86</accession>
<gene>
    <name evidence="1" type="primary">csoR</name>
    <name evidence="1" type="ORF">SSCH_620001</name>
</gene>
<dbReference type="Pfam" id="PF02583">
    <property type="entry name" value="Trns_repr_metal"/>
    <property type="match status" value="1"/>
</dbReference>
<dbReference type="EMBL" id="CDRZ01000261">
    <property type="protein sequence ID" value="CEO89852.1"/>
    <property type="molecule type" value="Genomic_DNA"/>
</dbReference>
<evidence type="ECO:0000313" key="1">
    <source>
        <dbReference type="EMBL" id="CEO89852.1"/>
    </source>
</evidence>
<keyword evidence="2" id="KW-1185">Reference proteome</keyword>
<dbReference type="Gene3D" id="1.20.58.1000">
    <property type="entry name" value="Metal-sensitive repressor, helix protomer"/>
    <property type="match status" value="1"/>
</dbReference>
<dbReference type="PANTHER" id="PTHR33677">
    <property type="entry name" value="TRANSCRIPTIONAL REPRESSOR FRMR-RELATED"/>
    <property type="match status" value="1"/>
</dbReference>
<dbReference type="GO" id="GO:0046872">
    <property type="term" value="F:metal ion binding"/>
    <property type="evidence" value="ECO:0007669"/>
    <property type="project" value="InterPro"/>
</dbReference>
<reference evidence="2" key="1">
    <citation type="submission" date="2015-01" db="EMBL/GenBank/DDBJ databases">
        <authorList>
            <person name="Manzoor Shahid"/>
            <person name="Zubair Saima"/>
        </authorList>
    </citation>
    <scope>NUCLEOTIDE SEQUENCE [LARGE SCALE GENOMIC DNA]</scope>
    <source>
        <strain evidence="2">Sp3</strain>
    </source>
</reference>
<dbReference type="CDD" id="cd10152">
    <property type="entry name" value="SaCsoR-like_DUF156"/>
    <property type="match status" value="1"/>
</dbReference>
<dbReference type="GO" id="GO:0003677">
    <property type="term" value="F:DNA binding"/>
    <property type="evidence" value="ECO:0007669"/>
    <property type="project" value="InterPro"/>
</dbReference>
<organism evidence="1 2">
    <name type="scientific">Syntrophaceticus schinkii</name>
    <dbReference type="NCBI Taxonomy" id="499207"/>
    <lineage>
        <taxon>Bacteria</taxon>
        <taxon>Bacillati</taxon>
        <taxon>Bacillota</taxon>
        <taxon>Clostridia</taxon>
        <taxon>Thermoanaerobacterales</taxon>
        <taxon>Thermoanaerobacterales Family III. Incertae Sedis</taxon>
        <taxon>Syntrophaceticus</taxon>
    </lineage>
</organism>
<sequence>METARKKRWQDEQTVKQLVARLNRIEGQVRGIKRMIEEDAYCDDVLNQISSIQSALNGVAKLLLEKHMKSCVKDQLLDGDEQVIDEVLKTIFKMIR</sequence>
<dbReference type="InterPro" id="IPR003735">
    <property type="entry name" value="Metal_Tscrpt_repr"/>
</dbReference>
<dbReference type="InterPro" id="IPR038390">
    <property type="entry name" value="Metal_Tscrpt_repr_sf"/>
</dbReference>
<dbReference type="OrthoDB" id="9811244at2"/>
<name>A0A0B7MQ86_9FIRM</name>
<dbReference type="AlphaFoldDB" id="A0A0B7MQ86"/>
<dbReference type="Proteomes" id="UP000046155">
    <property type="component" value="Unassembled WGS sequence"/>
</dbReference>